<dbReference type="Gene3D" id="2.60.120.380">
    <property type="match status" value="1"/>
</dbReference>
<evidence type="ECO:0000313" key="3">
    <source>
        <dbReference type="EMBL" id="SHG42370.1"/>
    </source>
</evidence>
<proteinExistence type="predicted"/>
<dbReference type="InterPro" id="IPR003961">
    <property type="entry name" value="FN3_dom"/>
</dbReference>
<organism evidence="3 4">
    <name type="scientific">Marisediminitalea aggregata</name>
    <dbReference type="NCBI Taxonomy" id="634436"/>
    <lineage>
        <taxon>Bacteria</taxon>
        <taxon>Pseudomonadati</taxon>
        <taxon>Pseudomonadota</taxon>
        <taxon>Gammaproteobacteria</taxon>
        <taxon>Alteromonadales</taxon>
        <taxon>Alteromonadaceae</taxon>
        <taxon>Marisediminitalea</taxon>
    </lineage>
</organism>
<dbReference type="Pfam" id="PF13582">
    <property type="entry name" value="Reprolysin_3"/>
    <property type="match status" value="1"/>
</dbReference>
<keyword evidence="4" id="KW-1185">Reference proteome</keyword>
<dbReference type="GO" id="GO:0008237">
    <property type="term" value="F:metallopeptidase activity"/>
    <property type="evidence" value="ECO:0007669"/>
    <property type="project" value="InterPro"/>
</dbReference>
<dbReference type="SUPFAM" id="SSF55486">
    <property type="entry name" value="Metalloproteases ('zincins'), catalytic domain"/>
    <property type="match status" value="1"/>
</dbReference>
<dbReference type="CDD" id="cd00063">
    <property type="entry name" value="FN3"/>
    <property type="match status" value="1"/>
</dbReference>
<dbReference type="InterPro" id="IPR013783">
    <property type="entry name" value="Ig-like_fold"/>
</dbReference>
<dbReference type="Gene3D" id="2.60.40.10">
    <property type="entry name" value="Immunoglobulins"/>
    <property type="match status" value="2"/>
</dbReference>
<feature type="signal peptide" evidence="1">
    <location>
        <begin position="1"/>
        <end position="26"/>
    </location>
</feature>
<reference evidence="4" key="1">
    <citation type="submission" date="2016-11" db="EMBL/GenBank/DDBJ databases">
        <authorList>
            <person name="Varghese N."/>
            <person name="Submissions S."/>
        </authorList>
    </citation>
    <scope>NUCLEOTIDE SEQUENCE [LARGE SCALE GENOMIC DNA]</scope>
    <source>
        <strain evidence="4">CGMCC 1.8995</strain>
    </source>
</reference>
<evidence type="ECO:0000256" key="1">
    <source>
        <dbReference type="SAM" id="SignalP"/>
    </source>
</evidence>
<feature type="chain" id="PRO_5009911414" evidence="1">
    <location>
        <begin position="27"/>
        <end position="699"/>
    </location>
</feature>
<dbReference type="EMBL" id="FQWD01000003">
    <property type="protein sequence ID" value="SHG42370.1"/>
    <property type="molecule type" value="Genomic_DNA"/>
</dbReference>
<evidence type="ECO:0000313" key="4">
    <source>
        <dbReference type="Proteomes" id="UP000184520"/>
    </source>
</evidence>
<dbReference type="InterPro" id="IPR036116">
    <property type="entry name" value="FN3_sf"/>
</dbReference>
<dbReference type="PROSITE" id="PS51257">
    <property type="entry name" value="PROKAR_LIPOPROTEIN"/>
    <property type="match status" value="1"/>
</dbReference>
<name>A0A1M5JQ01_9ALTE</name>
<dbReference type="AlphaFoldDB" id="A0A1M5JQ01"/>
<evidence type="ECO:0000259" key="2">
    <source>
        <dbReference type="PROSITE" id="PS50853"/>
    </source>
</evidence>
<dbReference type="Gene3D" id="3.40.390.10">
    <property type="entry name" value="Collagenase (Catalytic Domain)"/>
    <property type="match status" value="1"/>
</dbReference>
<dbReference type="OrthoDB" id="9775889at2"/>
<dbReference type="SMART" id="SM00060">
    <property type="entry name" value="FN3"/>
    <property type="match status" value="2"/>
</dbReference>
<dbReference type="SUPFAM" id="SSF49265">
    <property type="entry name" value="Fibronectin type III"/>
    <property type="match status" value="1"/>
</dbReference>
<dbReference type="RefSeq" id="WP_073322270.1">
    <property type="nucleotide sequence ID" value="NZ_FQWD01000003.1"/>
</dbReference>
<dbReference type="InterPro" id="IPR024079">
    <property type="entry name" value="MetalloPept_cat_dom_sf"/>
</dbReference>
<sequence length="699" mass="75196">MKFSSHLTLSVLAGCMSAFVATASFAKPLPQLSENLPPQALKDVPEGKLKQALIGMPQAARDRALRRLSALGIPAVDQRFMNADNSGELFYVEEGLVADAALASDETPATAMVLPDIDVLKLHSNPLADNTIFLDFDGGAFSGRAWGAGAYYDTQPFDLDGNPTSFNDTERARIHEIWTRIADDFAAFNVNVTTEAPDEFGPNTGWLLFTKDRDKNGNAMPSQGAGGVAYIGVWGRSNYTYYQPALVYYNQLGGGVATYMAEAGSHEMGHNFGLAHDGTSTTSYFRGLGRDSDPSSWAPIMGVGYNKNVTQWSKGDYPDANQRQDDIAILRAQLGASADTSGAIDSPVALVIDDDGNFSATNREIDPGNVSNHNKGSIQVADTDWFQFTAGTGTLSITATPAWHAFTRTGRRGSNLDIGLRLYDAQGTLLVESADSYETSTTLSTSVSEGLYVLEVYGSDSLYATDYGSQGHYYLDGQITVSAADTMPPDPNPMQFAVEPYSSSATEIAMESVVATDDRGGVVSYLFSCTYGDVGCENSEWQTETAFTASGLSPSSEYCFTVSARDLAANVTEASAEMCTITQDLPPETTVPEAPGELVVTDGQDGTALLSWIDYSDDETSFEIEREKQFNVSRFRATTIVATLGENTRAYVDASGKGTYRYRVRALNSAGSSDWTAWSDVTVTSTSGIKLCRKNLCIQ</sequence>
<dbReference type="Proteomes" id="UP000184520">
    <property type="component" value="Unassembled WGS sequence"/>
</dbReference>
<protein>
    <submittedName>
        <fullName evidence="3">Metallo-peptidase family M12B Reprolysin-like</fullName>
    </submittedName>
</protein>
<accession>A0A1M5JQ01</accession>
<dbReference type="STRING" id="634436.SAMN05216361_2194"/>
<feature type="domain" description="Fibronectin type-III" evidence="2">
    <location>
        <begin position="594"/>
        <end position="686"/>
    </location>
</feature>
<keyword evidence="1" id="KW-0732">Signal</keyword>
<gene>
    <name evidence="3" type="ORF">SAMN05216361_2194</name>
</gene>
<dbReference type="PROSITE" id="PS50853">
    <property type="entry name" value="FN3"/>
    <property type="match status" value="1"/>
</dbReference>